<reference evidence="1 2" key="1">
    <citation type="journal article" date="2018" name="Front. Plant Sci.">
        <title>Red Clover (Trifolium pratense) and Zigzag Clover (T. medium) - A Picture of Genomic Similarities and Differences.</title>
        <authorList>
            <person name="Dluhosova J."/>
            <person name="Istvanek J."/>
            <person name="Nedelnik J."/>
            <person name="Repkova J."/>
        </authorList>
    </citation>
    <scope>NUCLEOTIDE SEQUENCE [LARGE SCALE GENOMIC DNA]</scope>
    <source>
        <strain evidence="2">cv. 10/8</strain>
        <tissue evidence="1">Leaf</tissue>
    </source>
</reference>
<sequence length="37" mass="4187">MGGRVLGYGTYHVLTHLTSTELYSHCELVRNKLVPLK</sequence>
<accession>A0A392TKF7</accession>
<proteinExistence type="predicted"/>
<evidence type="ECO:0000313" key="1">
    <source>
        <dbReference type="EMBL" id="MCI60927.1"/>
    </source>
</evidence>
<organism evidence="1 2">
    <name type="scientific">Trifolium medium</name>
    <dbReference type="NCBI Taxonomy" id="97028"/>
    <lineage>
        <taxon>Eukaryota</taxon>
        <taxon>Viridiplantae</taxon>
        <taxon>Streptophyta</taxon>
        <taxon>Embryophyta</taxon>
        <taxon>Tracheophyta</taxon>
        <taxon>Spermatophyta</taxon>
        <taxon>Magnoliopsida</taxon>
        <taxon>eudicotyledons</taxon>
        <taxon>Gunneridae</taxon>
        <taxon>Pentapetalae</taxon>
        <taxon>rosids</taxon>
        <taxon>fabids</taxon>
        <taxon>Fabales</taxon>
        <taxon>Fabaceae</taxon>
        <taxon>Papilionoideae</taxon>
        <taxon>50 kb inversion clade</taxon>
        <taxon>NPAAA clade</taxon>
        <taxon>Hologalegina</taxon>
        <taxon>IRL clade</taxon>
        <taxon>Trifolieae</taxon>
        <taxon>Trifolium</taxon>
    </lineage>
</organism>
<dbReference type="Proteomes" id="UP000265520">
    <property type="component" value="Unassembled WGS sequence"/>
</dbReference>
<protein>
    <submittedName>
        <fullName evidence="1">Uncharacterized protein</fullName>
    </submittedName>
</protein>
<dbReference type="AlphaFoldDB" id="A0A392TKF7"/>
<dbReference type="EMBL" id="LXQA010590508">
    <property type="protein sequence ID" value="MCI60927.1"/>
    <property type="molecule type" value="Genomic_DNA"/>
</dbReference>
<feature type="non-terminal residue" evidence="1">
    <location>
        <position position="37"/>
    </location>
</feature>
<evidence type="ECO:0000313" key="2">
    <source>
        <dbReference type="Proteomes" id="UP000265520"/>
    </source>
</evidence>
<comment type="caution">
    <text evidence="1">The sequence shown here is derived from an EMBL/GenBank/DDBJ whole genome shotgun (WGS) entry which is preliminary data.</text>
</comment>
<keyword evidence="2" id="KW-1185">Reference proteome</keyword>
<name>A0A392TKF7_9FABA</name>